<dbReference type="GO" id="GO:0015920">
    <property type="term" value="P:lipopolysaccharide transport"/>
    <property type="evidence" value="ECO:0007669"/>
    <property type="project" value="TreeGrafter"/>
</dbReference>
<name>A0A291BB00_9GAMM</name>
<feature type="transmembrane region" description="Helical" evidence="9">
    <location>
        <begin position="41"/>
        <end position="63"/>
    </location>
</feature>
<dbReference type="PANTHER" id="PTHR30413:SF8">
    <property type="entry name" value="TRANSPORT PERMEASE PROTEIN"/>
    <property type="match status" value="1"/>
</dbReference>
<evidence type="ECO:0000256" key="7">
    <source>
        <dbReference type="ARBA" id="ARBA00022989"/>
    </source>
</evidence>
<feature type="domain" description="ABC transmembrane type-2" evidence="10">
    <location>
        <begin position="39"/>
        <end position="264"/>
    </location>
</feature>
<keyword evidence="3 9" id="KW-0813">Transport</keyword>
<dbReference type="AlphaFoldDB" id="A0A291BB00"/>
<dbReference type="PANTHER" id="PTHR30413">
    <property type="entry name" value="INNER MEMBRANE TRANSPORT PERMEASE"/>
    <property type="match status" value="1"/>
</dbReference>
<dbReference type="PROSITE" id="PS51012">
    <property type="entry name" value="ABC_TM2"/>
    <property type="match status" value="1"/>
</dbReference>
<feature type="transmembrane region" description="Helical" evidence="9">
    <location>
        <begin position="240"/>
        <end position="261"/>
    </location>
</feature>
<keyword evidence="8 9" id="KW-0472">Membrane</keyword>
<dbReference type="Pfam" id="PF01061">
    <property type="entry name" value="ABC2_membrane"/>
    <property type="match status" value="1"/>
</dbReference>
<dbReference type="GO" id="GO:0005886">
    <property type="term" value="C:plasma membrane"/>
    <property type="evidence" value="ECO:0007669"/>
    <property type="project" value="UniProtKB-SubCell"/>
</dbReference>
<feature type="transmembrane region" description="Helical" evidence="9">
    <location>
        <begin position="184"/>
        <end position="203"/>
    </location>
</feature>
<sequence length="272" mass="31695">MDMLTSRTKASILDLYKYRFVIKQFTIRDIKVRYSNTYLGYLWAILNPLFTFIIYIIAFGLIIKIPTSEYNTDYYIVLLCGIFIWSYFNQATDTISSVLIHNITLLNKVYFPRMTLNLAALSVSSVDFIISTIVLIILFLCIDMFHDTNLLRLMFIPLLYVGISTLSLGIGSILAILKMKYKDFRHLVPMIFQALFFISPIVYTPSLVSKDFIFLYNLNPFVGYLEFSRWIFIHDAHLDILHIIYSLLVSIVISILGLYFFNQNERAVVEKI</sequence>
<proteinExistence type="inferred from homology"/>
<accession>A0A291BB00</accession>
<keyword evidence="5" id="KW-0997">Cell inner membrane</keyword>
<dbReference type="EMBL" id="CP020662">
    <property type="protein sequence ID" value="ATF10172.1"/>
    <property type="molecule type" value="Genomic_DNA"/>
</dbReference>
<reference evidence="12" key="1">
    <citation type="submission" date="2017-04" db="EMBL/GenBank/DDBJ databases">
        <title>Genome evolution of the luminous symbionts of deep sea anglerfish.</title>
        <authorList>
            <person name="Hendry T.A."/>
        </authorList>
    </citation>
    <scope>NUCLEOTIDE SEQUENCE [LARGE SCALE GENOMIC DNA]</scope>
    <source>
        <plasmid evidence="12">pcc2</plasmid>
    </source>
</reference>
<evidence type="ECO:0000256" key="2">
    <source>
        <dbReference type="ARBA" id="ARBA00007783"/>
    </source>
</evidence>
<dbReference type="GO" id="GO:0140359">
    <property type="term" value="F:ABC-type transporter activity"/>
    <property type="evidence" value="ECO:0007669"/>
    <property type="project" value="InterPro"/>
</dbReference>
<feature type="transmembrane region" description="Helical" evidence="9">
    <location>
        <begin position="118"/>
        <end position="142"/>
    </location>
</feature>
<protein>
    <recommendedName>
        <fullName evidence="9">Transport permease protein</fullName>
    </recommendedName>
</protein>
<evidence type="ECO:0000256" key="1">
    <source>
        <dbReference type="ARBA" id="ARBA00004429"/>
    </source>
</evidence>
<feature type="transmembrane region" description="Helical" evidence="9">
    <location>
        <begin position="154"/>
        <end position="177"/>
    </location>
</feature>
<evidence type="ECO:0000313" key="11">
    <source>
        <dbReference type="EMBL" id="ATF10172.1"/>
    </source>
</evidence>
<comment type="similarity">
    <text evidence="2 9">Belongs to the ABC-2 integral membrane protein family.</text>
</comment>
<dbReference type="RefSeq" id="WP_096619649.1">
    <property type="nucleotide sequence ID" value="NZ_CP020662.1"/>
</dbReference>
<evidence type="ECO:0000256" key="6">
    <source>
        <dbReference type="ARBA" id="ARBA00022692"/>
    </source>
</evidence>
<dbReference type="InterPro" id="IPR013525">
    <property type="entry name" value="ABC2_TM"/>
</dbReference>
<evidence type="ECO:0000256" key="9">
    <source>
        <dbReference type="RuleBase" id="RU361157"/>
    </source>
</evidence>
<evidence type="ECO:0000313" key="12">
    <source>
        <dbReference type="Proteomes" id="UP000218160"/>
    </source>
</evidence>
<evidence type="ECO:0000256" key="4">
    <source>
        <dbReference type="ARBA" id="ARBA00022475"/>
    </source>
</evidence>
<organism evidence="11 12">
    <name type="scientific">Candidatus Enterovibrio altilux</name>
    <dbReference type="NCBI Taxonomy" id="1927128"/>
    <lineage>
        <taxon>Bacteria</taxon>
        <taxon>Pseudomonadati</taxon>
        <taxon>Pseudomonadota</taxon>
        <taxon>Gammaproteobacteria</taxon>
        <taxon>Vibrionales</taxon>
        <taxon>Vibrionaceae</taxon>
        <taxon>Enterovibrio</taxon>
    </lineage>
</organism>
<evidence type="ECO:0000256" key="5">
    <source>
        <dbReference type="ARBA" id="ARBA00022519"/>
    </source>
</evidence>
<keyword evidence="12" id="KW-1185">Reference proteome</keyword>
<evidence type="ECO:0000259" key="10">
    <source>
        <dbReference type="PROSITE" id="PS51012"/>
    </source>
</evidence>
<dbReference type="Proteomes" id="UP000218160">
    <property type="component" value="Plasmid pCC2"/>
</dbReference>
<keyword evidence="6 9" id="KW-0812">Transmembrane</keyword>
<geneLocation type="plasmid" evidence="12">
    <name>pcc2</name>
</geneLocation>
<keyword evidence="11" id="KW-0614">Plasmid</keyword>
<gene>
    <name evidence="11" type="ORF">BTN50_1738</name>
</gene>
<comment type="subcellular location">
    <subcellularLocation>
        <location evidence="1 9">Cell inner membrane</location>
        <topology evidence="1 9">Multi-pass membrane protein</topology>
    </subcellularLocation>
</comment>
<keyword evidence="4 9" id="KW-1003">Cell membrane</keyword>
<dbReference type="InterPro" id="IPR047817">
    <property type="entry name" value="ABC2_TM_bact-type"/>
</dbReference>
<evidence type="ECO:0000256" key="8">
    <source>
        <dbReference type="ARBA" id="ARBA00023136"/>
    </source>
</evidence>
<feature type="transmembrane region" description="Helical" evidence="9">
    <location>
        <begin position="70"/>
        <end position="88"/>
    </location>
</feature>
<dbReference type="KEGG" id="elux:BTN50_1738"/>
<keyword evidence="7 9" id="KW-1133">Transmembrane helix</keyword>
<evidence type="ECO:0000256" key="3">
    <source>
        <dbReference type="ARBA" id="ARBA00022448"/>
    </source>
</evidence>